<dbReference type="EMBL" id="JAUZQC010000016">
    <property type="protein sequence ID" value="KAK5857070.1"/>
    <property type="molecule type" value="Genomic_DNA"/>
</dbReference>
<comment type="caution">
    <text evidence="1">The sequence shown here is derived from an EMBL/GenBank/DDBJ whole genome shotgun (WGS) entry which is preliminary data.</text>
</comment>
<reference evidence="1 2" key="2">
    <citation type="journal article" date="2023" name="Mol. Biol. Evol.">
        <title>Genomics of Secondarily Temperate Adaptation in the Only Non-Antarctic Icefish.</title>
        <authorList>
            <person name="Rivera-Colon A.G."/>
            <person name="Rayamajhi N."/>
            <person name="Minhas B.F."/>
            <person name="Madrigal G."/>
            <person name="Bilyk K.T."/>
            <person name="Yoon V."/>
            <person name="Hune M."/>
            <person name="Gregory S."/>
            <person name="Cheng C.H.C."/>
            <person name="Catchen J.M."/>
        </authorList>
    </citation>
    <scope>NUCLEOTIDE SEQUENCE [LARGE SCALE GENOMIC DNA]</scope>
    <source>
        <strain evidence="1">JMC-PN-2008</strain>
    </source>
</reference>
<sequence length="90" mass="9884">MRDPAERASVWINAQISTISPQLQMCQTPCRWEISLCSEAWCLSSFPPAKAVGCMVKIDHYTRIGGRNLSTPPLACKLLASKGMNQMVGT</sequence>
<dbReference type="Proteomes" id="UP001346869">
    <property type="component" value="Unassembled WGS sequence"/>
</dbReference>
<protein>
    <submittedName>
        <fullName evidence="1">Uncharacterized protein</fullName>
    </submittedName>
</protein>
<reference evidence="1 2" key="1">
    <citation type="journal article" date="2023" name="Genes (Basel)">
        <title>Chromosome-Level Genome Assembly and Circadian Gene Repertoire of the Patagonia Blennie Eleginops maclovinus-The Closest Ancestral Proxy of Antarctic Cryonotothenioids.</title>
        <authorList>
            <person name="Cheng C.C."/>
            <person name="Rivera-Colon A.G."/>
            <person name="Minhas B.F."/>
            <person name="Wilson L."/>
            <person name="Rayamajhi N."/>
            <person name="Vargas-Chacoff L."/>
            <person name="Catchen J.M."/>
        </authorList>
    </citation>
    <scope>NUCLEOTIDE SEQUENCE [LARGE SCALE GENOMIC DNA]</scope>
    <source>
        <strain evidence="1">JMC-PN-2008</strain>
    </source>
</reference>
<accession>A0AAN7XAC6</accession>
<dbReference type="AlphaFoldDB" id="A0AAN7XAC6"/>
<gene>
    <name evidence="1" type="ORF">PBY51_010337</name>
</gene>
<name>A0AAN7XAC6_ELEMC</name>
<organism evidence="1 2">
    <name type="scientific">Eleginops maclovinus</name>
    <name type="common">Patagonian blennie</name>
    <name type="synonym">Eleginus maclovinus</name>
    <dbReference type="NCBI Taxonomy" id="56733"/>
    <lineage>
        <taxon>Eukaryota</taxon>
        <taxon>Metazoa</taxon>
        <taxon>Chordata</taxon>
        <taxon>Craniata</taxon>
        <taxon>Vertebrata</taxon>
        <taxon>Euteleostomi</taxon>
        <taxon>Actinopterygii</taxon>
        <taxon>Neopterygii</taxon>
        <taxon>Teleostei</taxon>
        <taxon>Neoteleostei</taxon>
        <taxon>Acanthomorphata</taxon>
        <taxon>Eupercaria</taxon>
        <taxon>Perciformes</taxon>
        <taxon>Notothenioidei</taxon>
        <taxon>Eleginopidae</taxon>
        <taxon>Eleginops</taxon>
    </lineage>
</organism>
<proteinExistence type="predicted"/>
<evidence type="ECO:0000313" key="1">
    <source>
        <dbReference type="EMBL" id="KAK5857070.1"/>
    </source>
</evidence>
<evidence type="ECO:0000313" key="2">
    <source>
        <dbReference type="Proteomes" id="UP001346869"/>
    </source>
</evidence>
<keyword evidence="2" id="KW-1185">Reference proteome</keyword>